<dbReference type="InterPro" id="IPR051552">
    <property type="entry name" value="HptR"/>
</dbReference>
<dbReference type="GO" id="GO:0003700">
    <property type="term" value="F:DNA-binding transcription factor activity"/>
    <property type="evidence" value="ECO:0007669"/>
    <property type="project" value="InterPro"/>
</dbReference>
<dbReference type="InterPro" id="IPR001789">
    <property type="entry name" value="Sig_transdc_resp-reg_receiver"/>
</dbReference>
<dbReference type="InterPro" id="IPR018062">
    <property type="entry name" value="HTH_AraC-typ_CS"/>
</dbReference>
<dbReference type="InterPro" id="IPR009057">
    <property type="entry name" value="Homeodomain-like_sf"/>
</dbReference>
<dbReference type="Proteomes" id="UP000199659">
    <property type="component" value="Unassembled WGS sequence"/>
</dbReference>
<evidence type="ECO:0000256" key="2">
    <source>
        <dbReference type="ARBA" id="ARBA00018672"/>
    </source>
</evidence>
<feature type="domain" description="HTH araC/xylS-type" evidence="12">
    <location>
        <begin position="420"/>
        <end position="519"/>
    </location>
</feature>
<comment type="function">
    <text evidence="9">May play the central regulatory role in sporulation. It may be an element of the effector pathway responsible for the activation of sporulation genes in response to nutritional stress. Spo0A may act in concert with spo0H (a sigma factor) to control the expression of some genes that are critical to the sporulation process.</text>
</comment>
<keyword evidence="3" id="KW-0963">Cytoplasm</keyword>
<dbReference type="SMART" id="SM00342">
    <property type="entry name" value="HTH_ARAC"/>
    <property type="match status" value="1"/>
</dbReference>
<evidence type="ECO:0000256" key="7">
    <source>
        <dbReference type="ARBA" id="ARBA00023125"/>
    </source>
</evidence>
<keyword evidence="11" id="KW-0175">Coiled coil</keyword>
<evidence type="ECO:0000256" key="5">
    <source>
        <dbReference type="ARBA" id="ARBA00023012"/>
    </source>
</evidence>
<dbReference type="InterPro" id="IPR018060">
    <property type="entry name" value="HTH_AraC"/>
</dbReference>
<sequence>MIKIMIVDDMPVYREYLRNFIDWKAYGFEVCCEAKDGREALEQYEQHLPDIVLTDIVMPYMDGLELAEKLLGDNADVSVILITGNSEFEYARKAVKLGVCDYIVKPFEKEELLIALLKLQDNISRVLELQNEQDEVKRERREQQLRQYIYTRDLKDKEIMDTKVSFQYPYFLVTTVRINLYENKVESEEIVKWKQVLSSMLLNMIQINGTQEIFSDFEGNIVTILNFQDKQSMEEYEGFEFEDIINMTKEHIGFEVSVGISDYCYSENELREAYFQTIQALSNSYMEHHGKILDYKREKQDGKSEFYTWDLIDEINNCLEILSYEQIEKSMIEELDRIGEYENPEYATMIYMSLLSILFSYLVKKGRNIDDIFGYGFHPNTILNEETSYKNKRNFIFKCYKAAIDYQVKHQDTKSRQIAQQAKSYIERNYGDTELSISDISKELLVNQTYLRKMFKEEYKMTISEYITKYRMEMARELIKRENKKLSYISYKVGYNDTSYFSKCFKKYFGYLPSDIINRQ</sequence>
<dbReference type="PANTHER" id="PTHR42713">
    <property type="entry name" value="HISTIDINE KINASE-RELATED"/>
    <property type="match status" value="1"/>
</dbReference>
<dbReference type="InterPro" id="IPR011006">
    <property type="entry name" value="CheY-like_superfamily"/>
</dbReference>
<dbReference type="Pfam" id="PF00072">
    <property type="entry name" value="Response_reg"/>
    <property type="match status" value="1"/>
</dbReference>
<keyword evidence="5" id="KW-0902">Two-component regulatory system</keyword>
<evidence type="ECO:0000256" key="11">
    <source>
        <dbReference type="SAM" id="Coils"/>
    </source>
</evidence>
<dbReference type="GO" id="GO:0000160">
    <property type="term" value="P:phosphorelay signal transduction system"/>
    <property type="evidence" value="ECO:0007669"/>
    <property type="project" value="UniProtKB-KW"/>
</dbReference>
<name>A0A1I6IQ28_9FIRM</name>
<dbReference type="EMBL" id="FOYZ01000003">
    <property type="protein sequence ID" value="SFR68816.1"/>
    <property type="molecule type" value="Genomic_DNA"/>
</dbReference>
<evidence type="ECO:0000256" key="10">
    <source>
        <dbReference type="PROSITE-ProRule" id="PRU00169"/>
    </source>
</evidence>
<dbReference type="CDD" id="cd17536">
    <property type="entry name" value="REC_YesN-like"/>
    <property type="match status" value="1"/>
</dbReference>
<evidence type="ECO:0000259" key="12">
    <source>
        <dbReference type="PROSITE" id="PS01124"/>
    </source>
</evidence>
<gene>
    <name evidence="14" type="ORF">SAMN05661086_01013</name>
</gene>
<reference evidence="14 15" key="1">
    <citation type="submission" date="2016-10" db="EMBL/GenBank/DDBJ databases">
        <authorList>
            <person name="de Groot N.N."/>
        </authorList>
    </citation>
    <scope>NUCLEOTIDE SEQUENCE [LARGE SCALE GENOMIC DNA]</scope>
    <source>
        <strain evidence="14 15">743A</strain>
    </source>
</reference>
<keyword evidence="6" id="KW-0805">Transcription regulation</keyword>
<dbReference type="PANTHER" id="PTHR42713:SF3">
    <property type="entry name" value="TRANSCRIPTIONAL REGULATORY PROTEIN HPTR"/>
    <property type="match status" value="1"/>
</dbReference>
<proteinExistence type="predicted"/>
<feature type="domain" description="Response regulatory" evidence="13">
    <location>
        <begin position="3"/>
        <end position="120"/>
    </location>
</feature>
<evidence type="ECO:0000256" key="6">
    <source>
        <dbReference type="ARBA" id="ARBA00023015"/>
    </source>
</evidence>
<dbReference type="PROSITE" id="PS00041">
    <property type="entry name" value="HTH_ARAC_FAMILY_1"/>
    <property type="match status" value="1"/>
</dbReference>
<keyword evidence="7" id="KW-0238">DNA-binding</keyword>
<dbReference type="PROSITE" id="PS01124">
    <property type="entry name" value="HTH_ARAC_FAMILY_2"/>
    <property type="match status" value="1"/>
</dbReference>
<keyword evidence="8" id="KW-0804">Transcription</keyword>
<accession>A0A1I6IQ28</accession>
<evidence type="ECO:0000313" key="15">
    <source>
        <dbReference type="Proteomes" id="UP000199659"/>
    </source>
</evidence>
<evidence type="ECO:0000313" key="14">
    <source>
        <dbReference type="EMBL" id="SFR68816.1"/>
    </source>
</evidence>
<evidence type="ECO:0000256" key="1">
    <source>
        <dbReference type="ARBA" id="ARBA00004496"/>
    </source>
</evidence>
<dbReference type="Gene3D" id="1.10.10.60">
    <property type="entry name" value="Homeodomain-like"/>
    <property type="match status" value="2"/>
</dbReference>
<organism evidence="14 15">
    <name type="scientific">Anaeromicropila populeti</name>
    <dbReference type="NCBI Taxonomy" id="37658"/>
    <lineage>
        <taxon>Bacteria</taxon>
        <taxon>Bacillati</taxon>
        <taxon>Bacillota</taxon>
        <taxon>Clostridia</taxon>
        <taxon>Lachnospirales</taxon>
        <taxon>Lachnospiraceae</taxon>
        <taxon>Anaeromicropila</taxon>
    </lineage>
</organism>
<feature type="coiled-coil region" evidence="11">
    <location>
        <begin position="119"/>
        <end position="146"/>
    </location>
</feature>
<evidence type="ECO:0000256" key="3">
    <source>
        <dbReference type="ARBA" id="ARBA00022490"/>
    </source>
</evidence>
<feature type="modified residue" description="4-aspartylphosphate" evidence="10">
    <location>
        <position position="55"/>
    </location>
</feature>
<comment type="subcellular location">
    <subcellularLocation>
        <location evidence="1">Cytoplasm</location>
    </subcellularLocation>
</comment>
<dbReference type="PROSITE" id="PS50110">
    <property type="entry name" value="RESPONSE_REGULATORY"/>
    <property type="match status" value="1"/>
</dbReference>
<dbReference type="SUPFAM" id="SSF52172">
    <property type="entry name" value="CheY-like"/>
    <property type="match status" value="1"/>
</dbReference>
<protein>
    <recommendedName>
        <fullName evidence="2">Stage 0 sporulation protein A homolog</fullName>
    </recommendedName>
</protein>
<keyword evidence="15" id="KW-1185">Reference proteome</keyword>
<evidence type="ECO:0000259" key="13">
    <source>
        <dbReference type="PROSITE" id="PS50110"/>
    </source>
</evidence>
<dbReference type="Pfam" id="PF12833">
    <property type="entry name" value="HTH_18"/>
    <property type="match status" value="1"/>
</dbReference>
<dbReference type="STRING" id="37658.SAMN05661086_01013"/>
<dbReference type="RefSeq" id="WP_242940460.1">
    <property type="nucleotide sequence ID" value="NZ_FOYZ01000003.1"/>
</dbReference>
<dbReference type="SUPFAM" id="SSF46689">
    <property type="entry name" value="Homeodomain-like"/>
    <property type="match status" value="2"/>
</dbReference>
<dbReference type="GO" id="GO:0043565">
    <property type="term" value="F:sequence-specific DNA binding"/>
    <property type="evidence" value="ECO:0007669"/>
    <property type="project" value="InterPro"/>
</dbReference>
<dbReference type="Gene3D" id="3.40.50.2300">
    <property type="match status" value="1"/>
</dbReference>
<evidence type="ECO:0000256" key="4">
    <source>
        <dbReference type="ARBA" id="ARBA00022553"/>
    </source>
</evidence>
<dbReference type="SMART" id="SM00448">
    <property type="entry name" value="REC"/>
    <property type="match status" value="1"/>
</dbReference>
<evidence type="ECO:0000256" key="9">
    <source>
        <dbReference type="ARBA" id="ARBA00024867"/>
    </source>
</evidence>
<evidence type="ECO:0000256" key="8">
    <source>
        <dbReference type="ARBA" id="ARBA00023163"/>
    </source>
</evidence>
<dbReference type="GO" id="GO:0005737">
    <property type="term" value="C:cytoplasm"/>
    <property type="evidence" value="ECO:0007669"/>
    <property type="project" value="UniProtKB-SubCell"/>
</dbReference>
<keyword evidence="4 10" id="KW-0597">Phosphoprotein</keyword>
<dbReference type="AlphaFoldDB" id="A0A1I6IQ28"/>